<evidence type="ECO:0000256" key="1">
    <source>
        <dbReference type="ARBA" id="ARBA00004141"/>
    </source>
</evidence>
<evidence type="ECO:0000313" key="7">
    <source>
        <dbReference type="Proteomes" id="UP000791440"/>
    </source>
</evidence>
<evidence type="ECO:0000313" key="6">
    <source>
        <dbReference type="EMBL" id="KAG6450210.1"/>
    </source>
</evidence>
<keyword evidence="4 5" id="KW-0472">Membrane</keyword>
<evidence type="ECO:0000256" key="4">
    <source>
        <dbReference type="ARBA" id="ARBA00023136"/>
    </source>
</evidence>
<protein>
    <recommendedName>
        <fullName evidence="8">Organic solute transporter alpha-like protein</fullName>
    </recommendedName>
</protein>
<proteinExistence type="predicted"/>
<reference evidence="6" key="1">
    <citation type="journal article" date="2016" name="Insect Biochem. Mol. Biol.">
        <title>Multifaceted biological insights from a draft genome sequence of the tobacco hornworm moth, Manduca sexta.</title>
        <authorList>
            <person name="Kanost M.R."/>
            <person name="Arrese E.L."/>
            <person name="Cao X."/>
            <person name="Chen Y.R."/>
            <person name="Chellapilla S."/>
            <person name="Goldsmith M.R."/>
            <person name="Grosse-Wilde E."/>
            <person name="Heckel D.G."/>
            <person name="Herndon N."/>
            <person name="Jiang H."/>
            <person name="Papanicolaou A."/>
            <person name="Qu J."/>
            <person name="Soulages J.L."/>
            <person name="Vogel H."/>
            <person name="Walters J."/>
            <person name="Waterhouse R.M."/>
            <person name="Ahn S.J."/>
            <person name="Almeida F.C."/>
            <person name="An C."/>
            <person name="Aqrawi P."/>
            <person name="Bretschneider A."/>
            <person name="Bryant W.B."/>
            <person name="Bucks S."/>
            <person name="Chao H."/>
            <person name="Chevignon G."/>
            <person name="Christen J.M."/>
            <person name="Clarke D.F."/>
            <person name="Dittmer N.T."/>
            <person name="Ferguson L.C.F."/>
            <person name="Garavelou S."/>
            <person name="Gordon K.H.J."/>
            <person name="Gunaratna R.T."/>
            <person name="Han Y."/>
            <person name="Hauser F."/>
            <person name="He Y."/>
            <person name="Heidel-Fischer H."/>
            <person name="Hirsh A."/>
            <person name="Hu Y."/>
            <person name="Jiang H."/>
            <person name="Kalra D."/>
            <person name="Klinner C."/>
            <person name="Konig C."/>
            <person name="Kovar C."/>
            <person name="Kroll A.R."/>
            <person name="Kuwar S.S."/>
            <person name="Lee S.L."/>
            <person name="Lehman R."/>
            <person name="Li K."/>
            <person name="Li Z."/>
            <person name="Liang H."/>
            <person name="Lovelace S."/>
            <person name="Lu Z."/>
            <person name="Mansfield J.H."/>
            <person name="McCulloch K.J."/>
            <person name="Mathew T."/>
            <person name="Morton B."/>
            <person name="Muzny D.M."/>
            <person name="Neunemann D."/>
            <person name="Ongeri F."/>
            <person name="Pauchet Y."/>
            <person name="Pu L.L."/>
            <person name="Pyrousis I."/>
            <person name="Rao X.J."/>
            <person name="Redding A."/>
            <person name="Roesel C."/>
            <person name="Sanchez-Gracia A."/>
            <person name="Schaack S."/>
            <person name="Shukla A."/>
            <person name="Tetreau G."/>
            <person name="Wang Y."/>
            <person name="Xiong G.H."/>
            <person name="Traut W."/>
            <person name="Walsh T.K."/>
            <person name="Worley K.C."/>
            <person name="Wu D."/>
            <person name="Wu W."/>
            <person name="Wu Y.Q."/>
            <person name="Zhang X."/>
            <person name="Zou Z."/>
            <person name="Zucker H."/>
            <person name="Briscoe A.D."/>
            <person name="Burmester T."/>
            <person name="Clem R.J."/>
            <person name="Feyereisen R."/>
            <person name="Grimmelikhuijzen C.J.P."/>
            <person name="Hamodrakas S.J."/>
            <person name="Hansson B.S."/>
            <person name="Huguet E."/>
            <person name="Jermiin L.S."/>
            <person name="Lan Q."/>
            <person name="Lehman H.K."/>
            <person name="Lorenzen M."/>
            <person name="Merzendorfer H."/>
            <person name="Michalopoulos I."/>
            <person name="Morton D.B."/>
            <person name="Muthukrishnan S."/>
            <person name="Oakeshott J.G."/>
            <person name="Palmer W."/>
            <person name="Park Y."/>
            <person name="Passarelli A.L."/>
            <person name="Rozas J."/>
            <person name="Schwartz L.M."/>
            <person name="Smith W."/>
            <person name="Southgate A."/>
            <person name="Vilcinskas A."/>
            <person name="Vogt R."/>
            <person name="Wang P."/>
            <person name="Werren J."/>
            <person name="Yu X.Q."/>
            <person name="Zhou J.J."/>
            <person name="Brown S.J."/>
            <person name="Scherer S.E."/>
            <person name="Richards S."/>
            <person name="Blissard G.W."/>
        </authorList>
    </citation>
    <scope>NUCLEOTIDE SEQUENCE</scope>
</reference>
<keyword evidence="3 5" id="KW-1133">Transmembrane helix</keyword>
<comment type="subcellular location">
    <subcellularLocation>
        <location evidence="1">Membrane</location>
        <topology evidence="1">Multi-pass membrane protein</topology>
    </subcellularLocation>
</comment>
<dbReference type="GO" id="GO:0016020">
    <property type="term" value="C:membrane"/>
    <property type="evidence" value="ECO:0007669"/>
    <property type="project" value="UniProtKB-SubCell"/>
</dbReference>
<accession>A0A921Z3L6</accession>
<dbReference type="PANTHER" id="PTHR23423">
    <property type="entry name" value="ORGANIC SOLUTE TRANSPORTER-RELATED"/>
    <property type="match status" value="1"/>
</dbReference>
<feature type="transmembrane region" description="Helical" evidence="5">
    <location>
        <begin position="120"/>
        <end position="143"/>
    </location>
</feature>
<evidence type="ECO:0000256" key="3">
    <source>
        <dbReference type="ARBA" id="ARBA00022989"/>
    </source>
</evidence>
<reference evidence="6" key="2">
    <citation type="submission" date="2020-12" db="EMBL/GenBank/DDBJ databases">
        <authorList>
            <person name="Kanost M."/>
        </authorList>
    </citation>
    <scope>NUCLEOTIDE SEQUENCE</scope>
</reference>
<feature type="transmembrane region" description="Helical" evidence="5">
    <location>
        <begin position="223"/>
        <end position="246"/>
    </location>
</feature>
<organism evidence="6 7">
    <name type="scientific">Manduca sexta</name>
    <name type="common">Tobacco hawkmoth</name>
    <name type="synonym">Tobacco hornworm</name>
    <dbReference type="NCBI Taxonomy" id="7130"/>
    <lineage>
        <taxon>Eukaryota</taxon>
        <taxon>Metazoa</taxon>
        <taxon>Ecdysozoa</taxon>
        <taxon>Arthropoda</taxon>
        <taxon>Hexapoda</taxon>
        <taxon>Insecta</taxon>
        <taxon>Pterygota</taxon>
        <taxon>Neoptera</taxon>
        <taxon>Endopterygota</taxon>
        <taxon>Lepidoptera</taxon>
        <taxon>Glossata</taxon>
        <taxon>Ditrysia</taxon>
        <taxon>Bombycoidea</taxon>
        <taxon>Sphingidae</taxon>
        <taxon>Sphinginae</taxon>
        <taxon>Sphingini</taxon>
        <taxon>Manduca</taxon>
    </lineage>
</organism>
<sequence>MDLIYENVSGASKVVAARHINVEKSFPNMNNEVNSTLLCYSYNLQPDFGSYFTALGYYAWGLWTYGAVVLAVVCLFYVISIQSALRHWRECFTNVATILAVYPIVAAAGFLVIVLPRFRLIAEAIAQEAVMIAMYHLFCLMVSECGGADQVIRRAPDTRLETRVLPCCCWPCCVIPRPKLQKRNLMWVRYIVLQMPIVQALIYVVLLALWAEDMMLYHRYFAYLQPFVAASILTGVWGMIMCVRLLESAGYKPKARFLVLQLALIIVKVQCGFAKVLPEFINIRCITSLHPSVFVNSKYCFCPI</sequence>
<dbReference type="InterPro" id="IPR005178">
    <property type="entry name" value="Ostalpha/TMEM184C"/>
</dbReference>
<evidence type="ECO:0000256" key="2">
    <source>
        <dbReference type="ARBA" id="ARBA00022692"/>
    </source>
</evidence>
<evidence type="ECO:0000256" key="5">
    <source>
        <dbReference type="SAM" id="Phobius"/>
    </source>
</evidence>
<evidence type="ECO:0008006" key="8">
    <source>
        <dbReference type="Google" id="ProtNLM"/>
    </source>
</evidence>
<dbReference type="SMART" id="SM01417">
    <property type="entry name" value="Solute_trans_a"/>
    <property type="match status" value="1"/>
</dbReference>
<dbReference type="EMBL" id="JH668384">
    <property type="protein sequence ID" value="KAG6450210.1"/>
    <property type="molecule type" value="Genomic_DNA"/>
</dbReference>
<keyword evidence="7" id="KW-1185">Reference proteome</keyword>
<dbReference type="Proteomes" id="UP000791440">
    <property type="component" value="Unassembled WGS sequence"/>
</dbReference>
<gene>
    <name evidence="6" type="ORF">O3G_MSEX006452</name>
</gene>
<dbReference type="Pfam" id="PF03619">
    <property type="entry name" value="Solute_trans_a"/>
    <property type="match status" value="1"/>
</dbReference>
<name>A0A921Z3L6_MANSE</name>
<feature type="transmembrane region" description="Helical" evidence="5">
    <location>
        <begin position="91"/>
        <end position="114"/>
    </location>
</feature>
<feature type="transmembrane region" description="Helical" evidence="5">
    <location>
        <begin position="187"/>
        <end position="211"/>
    </location>
</feature>
<comment type="caution">
    <text evidence="6">The sequence shown here is derived from an EMBL/GenBank/DDBJ whole genome shotgun (WGS) entry which is preliminary data.</text>
</comment>
<dbReference type="AlphaFoldDB" id="A0A921Z3L6"/>
<keyword evidence="2 5" id="KW-0812">Transmembrane</keyword>
<feature type="transmembrane region" description="Helical" evidence="5">
    <location>
        <begin position="57"/>
        <end position="79"/>
    </location>
</feature>